<dbReference type="PANTHER" id="PTHR43289">
    <property type="entry name" value="MITOGEN-ACTIVATED PROTEIN KINASE KINASE KINASE 20-RELATED"/>
    <property type="match status" value="1"/>
</dbReference>
<dbReference type="CDD" id="cd14014">
    <property type="entry name" value="STKc_PknB_like"/>
    <property type="match status" value="1"/>
</dbReference>
<feature type="region of interest" description="Disordered" evidence="7">
    <location>
        <begin position="365"/>
        <end position="409"/>
    </location>
</feature>
<dbReference type="AlphaFoldDB" id="I4BSD1"/>
<evidence type="ECO:0000259" key="8">
    <source>
        <dbReference type="PROSITE" id="PS50011"/>
    </source>
</evidence>
<keyword evidence="10" id="KW-1185">Reference proteome</keyword>
<keyword evidence="9" id="KW-0614">Plasmid</keyword>
<dbReference type="PROSITE" id="PS50011">
    <property type="entry name" value="PROTEIN_KINASE_DOM"/>
    <property type="match status" value="1"/>
</dbReference>
<gene>
    <name evidence="9" type="ordered locus">Mycch_5523</name>
</gene>
<keyword evidence="2 9" id="KW-0723">Serine/threonine-protein kinase</keyword>
<dbReference type="SUPFAM" id="SSF56112">
    <property type="entry name" value="Protein kinase-like (PK-like)"/>
    <property type="match status" value="1"/>
</dbReference>
<keyword evidence="3" id="KW-0808">Transferase</keyword>
<dbReference type="Pfam" id="PF00069">
    <property type="entry name" value="Pkinase"/>
    <property type="match status" value="1"/>
</dbReference>
<dbReference type="GO" id="GO:0080090">
    <property type="term" value="P:regulation of primary metabolic process"/>
    <property type="evidence" value="ECO:0007669"/>
    <property type="project" value="UniProtKB-ARBA"/>
</dbReference>
<evidence type="ECO:0000256" key="4">
    <source>
        <dbReference type="ARBA" id="ARBA00022741"/>
    </source>
</evidence>
<evidence type="ECO:0000256" key="3">
    <source>
        <dbReference type="ARBA" id="ARBA00022679"/>
    </source>
</evidence>
<evidence type="ECO:0000256" key="2">
    <source>
        <dbReference type="ARBA" id="ARBA00022527"/>
    </source>
</evidence>
<dbReference type="Gene3D" id="3.30.200.20">
    <property type="entry name" value="Phosphorylase Kinase, domain 1"/>
    <property type="match status" value="1"/>
</dbReference>
<name>I4BSD1_MYCCN</name>
<dbReference type="Gene3D" id="1.10.510.10">
    <property type="entry name" value="Transferase(Phosphotransferase) domain 1"/>
    <property type="match status" value="1"/>
</dbReference>
<dbReference type="PROSITE" id="PS00108">
    <property type="entry name" value="PROTEIN_KINASE_ST"/>
    <property type="match status" value="1"/>
</dbReference>
<organism evidence="9 10">
    <name type="scientific">Mycolicibacterium chubuense (strain NBB4)</name>
    <name type="common">Mycobacterium chubuense</name>
    <dbReference type="NCBI Taxonomy" id="710421"/>
    <lineage>
        <taxon>Bacteria</taxon>
        <taxon>Bacillati</taxon>
        <taxon>Actinomycetota</taxon>
        <taxon>Actinomycetes</taxon>
        <taxon>Mycobacteriales</taxon>
        <taxon>Mycobacteriaceae</taxon>
        <taxon>Mycolicibacterium</taxon>
    </lineage>
</organism>
<feature type="domain" description="Protein kinase" evidence="8">
    <location>
        <begin position="37"/>
        <end position="305"/>
    </location>
</feature>
<dbReference type="Proteomes" id="UP000006057">
    <property type="component" value="Plasmid pMYCCH.01"/>
</dbReference>
<evidence type="ECO:0000256" key="5">
    <source>
        <dbReference type="ARBA" id="ARBA00022777"/>
    </source>
</evidence>
<accession>I4BSD1</accession>
<dbReference type="InterPro" id="IPR011009">
    <property type="entry name" value="Kinase-like_dom_sf"/>
</dbReference>
<dbReference type="SMART" id="SM00220">
    <property type="entry name" value="S_TKc"/>
    <property type="match status" value="1"/>
</dbReference>
<dbReference type="EMBL" id="CP003054">
    <property type="protein sequence ID" value="AFM20188.1"/>
    <property type="molecule type" value="Genomic_DNA"/>
</dbReference>
<feature type="compositionally biased region" description="Low complexity" evidence="7">
    <location>
        <begin position="308"/>
        <end position="318"/>
    </location>
</feature>
<dbReference type="EC" id="2.7.11.1" evidence="1"/>
<evidence type="ECO:0000256" key="6">
    <source>
        <dbReference type="ARBA" id="ARBA00022840"/>
    </source>
</evidence>
<keyword evidence="5 9" id="KW-0418">Kinase</keyword>
<dbReference type="GO" id="GO:0005524">
    <property type="term" value="F:ATP binding"/>
    <property type="evidence" value="ECO:0007669"/>
    <property type="project" value="UniProtKB-KW"/>
</dbReference>
<dbReference type="HOGENOM" id="CLU_000288_63_44_11"/>
<dbReference type="InterPro" id="IPR008271">
    <property type="entry name" value="Ser/Thr_kinase_AS"/>
</dbReference>
<dbReference type="InterPro" id="IPR000719">
    <property type="entry name" value="Prot_kinase_dom"/>
</dbReference>
<feature type="region of interest" description="Disordered" evidence="7">
    <location>
        <begin position="308"/>
        <end position="333"/>
    </location>
</feature>
<evidence type="ECO:0000313" key="9">
    <source>
        <dbReference type="EMBL" id="AFM20188.1"/>
    </source>
</evidence>
<sequence>MNTETASGTPGRTDRSTIPPVGDAVSVFKVGSLVGGYRIERLVATGATGTVYVAKNPTLPRRDALKVLSPDLSRDPAFRERFVREADIASLLNHPNIVSIYSRGEADNGQLWIAMQYIEGTDAEAALQAGTMPASRALRIVSEVAKALDYAHQRDVVHHDVKPANILLAPSPPGEEQVLLSDFGVATAAGGADDSDDDATLAVTLAYAAPEVITGGAVDGRADIYSLACTLFRLLTGKQPFHSAEGTTALALAHLHQPPPSISEHSPVASPQLDAVMARALAKNPADRYGSAREFAAAAAEAATLTPRRAPAVSPVPRDQSRTPGFRSSFDEPISVTPTMRRRTKPSPVVILWAVFASLHRSCRGPHTNKINPSDHATGHISKPDDEWPPRHRQHGRRSPAGSTSLTSW</sequence>
<dbReference type="PATRIC" id="fig|710421.3.peg.5507"/>
<dbReference type="GO" id="GO:0004674">
    <property type="term" value="F:protein serine/threonine kinase activity"/>
    <property type="evidence" value="ECO:0007669"/>
    <property type="project" value="UniProtKB-KW"/>
</dbReference>
<reference evidence="9 10" key="1">
    <citation type="submission" date="2012-06" db="EMBL/GenBank/DDBJ databases">
        <title>Complete sequence of plasmid 1 of Mycobacterium chubuense NBB4.</title>
        <authorList>
            <consortium name="US DOE Joint Genome Institute"/>
            <person name="Lucas S."/>
            <person name="Han J."/>
            <person name="Lapidus A."/>
            <person name="Cheng J.-F."/>
            <person name="Goodwin L."/>
            <person name="Pitluck S."/>
            <person name="Peters L."/>
            <person name="Mikhailova N."/>
            <person name="Teshima H."/>
            <person name="Detter J.C."/>
            <person name="Han C."/>
            <person name="Tapia R."/>
            <person name="Land M."/>
            <person name="Hauser L."/>
            <person name="Kyrpides N."/>
            <person name="Ivanova N."/>
            <person name="Pagani I."/>
            <person name="Mattes T."/>
            <person name="Holmes A."/>
            <person name="Rutledge P."/>
            <person name="Paulsen I."/>
            <person name="Coleman N."/>
            <person name="Woyke T."/>
        </authorList>
    </citation>
    <scope>NUCLEOTIDE SEQUENCE [LARGE SCALE GENOMIC DNA]</scope>
    <source>
        <strain evidence="9 10">NBB4</strain>
        <plasmid evidence="9 10">pMYCCH.01</plasmid>
    </source>
</reference>
<keyword evidence="4" id="KW-0547">Nucleotide-binding</keyword>
<evidence type="ECO:0000256" key="7">
    <source>
        <dbReference type="SAM" id="MobiDB-lite"/>
    </source>
</evidence>
<keyword evidence="6" id="KW-0067">ATP-binding</keyword>
<evidence type="ECO:0000313" key="10">
    <source>
        <dbReference type="Proteomes" id="UP000006057"/>
    </source>
</evidence>
<evidence type="ECO:0000256" key="1">
    <source>
        <dbReference type="ARBA" id="ARBA00012513"/>
    </source>
</evidence>
<proteinExistence type="predicted"/>
<dbReference type="PANTHER" id="PTHR43289:SF6">
    <property type="entry name" value="SERINE_THREONINE-PROTEIN KINASE NEKL-3"/>
    <property type="match status" value="1"/>
</dbReference>
<protein>
    <recommendedName>
        <fullName evidence="1">non-specific serine/threonine protein kinase</fullName>
        <ecNumber evidence="1">2.7.11.1</ecNumber>
    </recommendedName>
</protein>
<dbReference type="OrthoDB" id="5622056at2"/>
<geneLocation type="plasmid" evidence="9 10">
    <name>pMYCCH.01</name>
</geneLocation>
<dbReference type="KEGG" id="mcb:Mycch_5523"/>